<dbReference type="EC" id="3.5.2.6" evidence="2 5"/>
<dbReference type="GO" id="GO:0008800">
    <property type="term" value="F:beta-lactamase activity"/>
    <property type="evidence" value="ECO:0007669"/>
    <property type="project" value="UniProtKB-UniRule"/>
</dbReference>
<proteinExistence type="inferred from homology"/>
<dbReference type="PANTHER" id="PTHR35333">
    <property type="entry name" value="BETA-LACTAMASE"/>
    <property type="match status" value="1"/>
</dbReference>
<dbReference type="Gene3D" id="3.40.710.10">
    <property type="entry name" value="DD-peptidase/beta-lactamase superfamily"/>
    <property type="match status" value="1"/>
</dbReference>
<dbReference type="Pfam" id="PF13354">
    <property type="entry name" value="Beta-lactamase2"/>
    <property type="match status" value="1"/>
</dbReference>
<dbReference type="NCBIfam" id="NF033103">
    <property type="entry name" value="bla_class_A"/>
    <property type="match status" value="1"/>
</dbReference>
<accession>A0A918GLT4</accession>
<evidence type="ECO:0000256" key="1">
    <source>
        <dbReference type="ARBA" id="ARBA00009009"/>
    </source>
</evidence>
<comment type="caution">
    <text evidence="8">The sequence shown here is derived from an EMBL/GenBank/DDBJ whole genome shotgun (WGS) entry which is preliminary data.</text>
</comment>
<dbReference type="PANTHER" id="PTHR35333:SF3">
    <property type="entry name" value="BETA-LACTAMASE-TYPE TRANSPEPTIDASE FOLD CONTAINING PROTEIN"/>
    <property type="match status" value="1"/>
</dbReference>
<dbReference type="PROSITE" id="PS00146">
    <property type="entry name" value="BETA_LACTAMASE_A"/>
    <property type="match status" value="1"/>
</dbReference>
<sequence>MGNIKRGLAAATAALALATGCTTTAEPTPSTTATTTPVTTTAAPVSRDGEFAALEQRFDARLGVYAIDTGSGREVAFRADDRFAYASTFKALAVGAILRAGTDLDRVIRYDRDDLVPNSPITGEHTEMTVRALCDAAIRFSDNTAANLLLTELGGPSGFTEAMRAVGDRTLRADRYEIELNTAVPGDDRDTSTPRALATTLRAFTLGDALPEDRRAILVEMLRGNTTGAKLIRAGTPEGWIVGDKTGAGAYGTRNDIAVLWPPDRAPIVMAVMTTRPTPDAEYRDALVAEAAEVAIAALG</sequence>
<organism evidence="8 9">
    <name type="scientific">Actinokineospora fastidiosa</name>
    <dbReference type="NCBI Taxonomy" id="1816"/>
    <lineage>
        <taxon>Bacteria</taxon>
        <taxon>Bacillati</taxon>
        <taxon>Actinomycetota</taxon>
        <taxon>Actinomycetes</taxon>
        <taxon>Pseudonocardiales</taxon>
        <taxon>Pseudonocardiaceae</taxon>
        <taxon>Actinokineospora</taxon>
    </lineage>
</organism>
<keyword evidence="3 5" id="KW-0378">Hydrolase</keyword>
<feature type="domain" description="Beta-lactamase class A catalytic" evidence="7">
    <location>
        <begin position="63"/>
        <end position="274"/>
    </location>
</feature>
<dbReference type="InterPro" id="IPR045155">
    <property type="entry name" value="Beta-lactam_cat"/>
</dbReference>
<evidence type="ECO:0000256" key="4">
    <source>
        <dbReference type="ARBA" id="ARBA00023251"/>
    </source>
</evidence>
<evidence type="ECO:0000313" key="9">
    <source>
        <dbReference type="Proteomes" id="UP000660680"/>
    </source>
</evidence>
<feature type="chain" id="PRO_5037297612" description="Beta-lactamase" evidence="6">
    <location>
        <begin position="26"/>
        <end position="300"/>
    </location>
</feature>
<dbReference type="RefSeq" id="WP_189212385.1">
    <property type="nucleotide sequence ID" value="NZ_BMRB01000003.1"/>
</dbReference>
<comment type="similarity">
    <text evidence="1 5">Belongs to the class-A beta-lactamase family.</text>
</comment>
<dbReference type="InterPro" id="IPR012338">
    <property type="entry name" value="Beta-lactam/transpept-like"/>
</dbReference>
<dbReference type="PROSITE" id="PS51257">
    <property type="entry name" value="PROKAR_LIPOPROTEIN"/>
    <property type="match status" value="1"/>
</dbReference>
<dbReference type="PRINTS" id="PR00118">
    <property type="entry name" value="BLACTAMASEA"/>
</dbReference>
<evidence type="ECO:0000256" key="3">
    <source>
        <dbReference type="ARBA" id="ARBA00022801"/>
    </source>
</evidence>
<dbReference type="EMBL" id="BMRB01000003">
    <property type="protein sequence ID" value="GGS43920.1"/>
    <property type="molecule type" value="Genomic_DNA"/>
</dbReference>
<dbReference type="SUPFAM" id="SSF56601">
    <property type="entry name" value="beta-lactamase/transpeptidase-like"/>
    <property type="match status" value="1"/>
</dbReference>
<dbReference type="AlphaFoldDB" id="A0A918GLT4"/>
<dbReference type="GO" id="GO:0030655">
    <property type="term" value="P:beta-lactam antibiotic catabolic process"/>
    <property type="evidence" value="ECO:0007669"/>
    <property type="project" value="InterPro"/>
</dbReference>
<keyword evidence="4 5" id="KW-0046">Antibiotic resistance</keyword>
<evidence type="ECO:0000313" key="8">
    <source>
        <dbReference type="EMBL" id="GGS43920.1"/>
    </source>
</evidence>
<name>A0A918GLT4_9PSEU</name>
<dbReference type="InterPro" id="IPR023650">
    <property type="entry name" value="Beta-lactam_class-A_AS"/>
</dbReference>
<feature type="signal peptide" evidence="6">
    <location>
        <begin position="1"/>
        <end position="25"/>
    </location>
</feature>
<protein>
    <recommendedName>
        <fullName evidence="2 5">Beta-lactamase</fullName>
        <ecNumber evidence="2 5">3.5.2.6</ecNumber>
    </recommendedName>
</protein>
<dbReference type="GO" id="GO:0046677">
    <property type="term" value="P:response to antibiotic"/>
    <property type="evidence" value="ECO:0007669"/>
    <property type="project" value="UniProtKB-UniRule"/>
</dbReference>
<evidence type="ECO:0000259" key="7">
    <source>
        <dbReference type="Pfam" id="PF13354"/>
    </source>
</evidence>
<reference evidence="8" key="2">
    <citation type="submission" date="2020-09" db="EMBL/GenBank/DDBJ databases">
        <authorList>
            <person name="Sun Q."/>
            <person name="Ohkuma M."/>
        </authorList>
    </citation>
    <scope>NUCLEOTIDE SEQUENCE</scope>
    <source>
        <strain evidence="8">JCM 3276</strain>
    </source>
</reference>
<comment type="catalytic activity">
    <reaction evidence="5">
        <text>a beta-lactam + H2O = a substituted beta-amino acid</text>
        <dbReference type="Rhea" id="RHEA:20401"/>
        <dbReference type="ChEBI" id="CHEBI:15377"/>
        <dbReference type="ChEBI" id="CHEBI:35627"/>
        <dbReference type="ChEBI" id="CHEBI:140347"/>
        <dbReference type="EC" id="3.5.2.6"/>
    </reaction>
</comment>
<reference evidence="8" key="1">
    <citation type="journal article" date="2014" name="Int. J. Syst. Evol. Microbiol.">
        <title>Complete genome sequence of Corynebacterium casei LMG S-19264T (=DSM 44701T), isolated from a smear-ripened cheese.</title>
        <authorList>
            <consortium name="US DOE Joint Genome Institute (JGI-PGF)"/>
            <person name="Walter F."/>
            <person name="Albersmeier A."/>
            <person name="Kalinowski J."/>
            <person name="Ruckert C."/>
        </authorList>
    </citation>
    <scope>NUCLEOTIDE SEQUENCE</scope>
    <source>
        <strain evidence="8">JCM 3276</strain>
    </source>
</reference>
<keyword evidence="9" id="KW-1185">Reference proteome</keyword>
<gene>
    <name evidence="8" type="primary">ampC</name>
    <name evidence="8" type="ORF">GCM10010171_43860</name>
</gene>
<keyword evidence="6" id="KW-0732">Signal</keyword>
<evidence type="ECO:0000256" key="2">
    <source>
        <dbReference type="ARBA" id="ARBA00012865"/>
    </source>
</evidence>
<dbReference type="InterPro" id="IPR000871">
    <property type="entry name" value="Beta-lactam_class-A"/>
</dbReference>
<evidence type="ECO:0000256" key="6">
    <source>
        <dbReference type="SAM" id="SignalP"/>
    </source>
</evidence>
<dbReference type="Proteomes" id="UP000660680">
    <property type="component" value="Unassembled WGS sequence"/>
</dbReference>
<evidence type="ECO:0000256" key="5">
    <source>
        <dbReference type="RuleBase" id="RU361140"/>
    </source>
</evidence>